<evidence type="ECO:0000313" key="3">
    <source>
        <dbReference type="Proteomes" id="UP000492821"/>
    </source>
</evidence>
<reference evidence="4" key="2">
    <citation type="submission" date="2020-10" db="UniProtKB">
        <authorList>
            <consortium name="WormBaseParasite"/>
        </authorList>
    </citation>
    <scope>IDENTIFICATION</scope>
</reference>
<dbReference type="PROSITE" id="PS50234">
    <property type="entry name" value="VWFA"/>
    <property type="match status" value="2"/>
</dbReference>
<feature type="signal peptide" evidence="1">
    <location>
        <begin position="1"/>
        <end position="17"/>
    </location>
</feature>
<dbReference type="InterPro" id="IPR002035">
    <property type="entry name" value="VWF_A"/>
</dbReference>
<keyword evidence="3" id="KW-1185">Reference proteome</keyword>
<feature type="domain" description="VWFA" evidence="2">
    <location>
        <begin position="245"/>
        <end position="424"/>
    </location>
</feature>
<sequence length="431" mass="46223">MLRALVFLLVGIPAVFAATACVQQQCSPKVAEADIVFLLDTSESLGEANFNKVKTFLFQIAADFTIGAGTDQTQVAFITYSQSAQTYGDLGKTAAAVNSTITSLSYDGYGFRDISSALNSAKTVIKSLRSGAKKLLVAVIADTFTGTNPSDNGVLDQFKQDYDAVLTLGIGLKAIQYAYDDVTRFSTNAYDAFFINEAEHLDFARLWIERNACPAYHAPTVPPTTTVVPTQPSSVSCTVNTLEYDIYLVIDASTGLSYADFNTLKSNIISFIQVFGVNSGATQFGVVSVAADPQRYYTGFHAGQTMGQVLSTVKLMAQEESSQQALNLALVVSDMAYMANYAAAGGSKKQQLLIYFTGNTNFDVDPTDEITSLKTKYNLNVLTVRYATAADADKLAKLSGGASCVIDATDAAKRSQLAATLEQFTCSKNFC</sequence>
<dbReference type="PROSITE" id="PS51257">
    <property type="entry name" value="PROKAR_LIPOPROTEIN"/>
    <property type="match status" value="1"/>
</dbReference>
<evidence type="ECO:0000256" key="1">
    <source>
        <dbReference type="SAM" id="SignalP"/>
    </source>
</evidence>
<dbReference type="InterPro" id="IPR036465">
    <property type="entry name" value="vWFA_dom_sf"/>
</dbReference>
<name>A0A7E4ZUC5_PANRE</name>
<feature type="chain" id="PRO_5028892045" evidence="1">
    <location>
        <begin position="18"/>
        <end position="431"/>
    </location>
</feature>
<protein>
    <submittedName>
        <fullName evidence="4">VWFA domain-containing protein</fullName>
    </submittedName>
</protein>
<dbReference type="Pfam" id="PF00092">
    <property type="entry name" value="VWA"/>
    <property type="match status" value="2"/>
</dbReference>
<dbReference type="Gene3D" id="3.40.50.410">
    <property type="entry name" value="von Willebrand factor, type A domain"/>
    <property type="match status" value="2"/>
</dbReference>
<dbReference type="PANTHER" id="PTHR24020">
    <property type="entry name" value="COLLAGEN ALPHA"/>
    <property type="match status" value="1"/>
</dbReference>
<organism evidence="3 4">
    <name type="scientific">Panagrellus redivivus</name>
    <name type="common">Microworm</name>
    <dbReference type="NCBI Taxonomy" id="6233"/>
    <lineage>
        <taxon>Eukaryota</taxon>
        <taxon>Metazoa</taxon>
        <taxon>Ecdysozoa</taxon>
        <taxon>Nematoda</taxon>
        <taxon>Chromadorea</taxon>
        <taxon>Rhabditida</taxon>
        <taxon>Tylenchina</taxon>
        <taxon>Panagrolaimomorpha</taxon>
        <taxon>Panagrolaimoidea</taxon>
        <taxon>Panagrolaimidae</taxon>
        <taxon>Panagrellus</taxon>
    </lineage>
</organism>
<keyword evidence="1" id="KW-0732">Signal</keyword>
<feature type="domain" description="VWFA" evidence="2">
    <location>
        <begin position="34"/>
        <end position="202"/>
    </location>
</feature>
<proteinExistence type="predicted"/>
<evidence type="ECO:0000259" key="2">
    <source>
        <dbReference type="PROSITE" id="PS50234"/>
    </source>
</evidence>
<dbReference type="PANTHER" id="PTHR24020:SF20">
    <property type="entry name" value="PH DOMAIN-CONTAINING PROTEIN"/>
    <property type="match status" value="1"/>
</dbReference>
<dbReference type="CDD" id="cd01450">
    <property type="entry name" value="vWFA_subfamily_ECM"/>
    <property type="match status" value="1"/>
</dbReference>
<dbReference type="SUPFAM" id="SSF53300">
    <property type="entry name" value="vWA-like"/>
    <property type="match status" value="2"/>
</dbReference>
<dbReference type="WBParaSite" id="Pan_g18014.t1">
    <property type="protein sequence ID" value="Pan_g18014.t1"/>
    <property type="gene ID" value="Pan_g18014"/>
</dbReference>
<accession>A0A7E4ZUC5</accession>
<dbReference type="SMART" id="SM00327">
    <property type="entry name" value="VWA"/>
    <property type="match status" value="2"/>
</dbReference>
<dbReference type="Proteomes" id="UP000492821">
    <property type="component" value="Unassembled WGS sequence"/>
</dbReference>
<reference evidence="3" key="1">
    <citation type="journal article" date="2013" name="Genetics">
        <title>The draft genome and transcriptome of Panagrellus redivivus are shaped by the harsh demands of a free-living lifestyle.</title>
        <authorList>
            <person name="Srinivasan J."/>
            <person name="Dillman A.R."/>
            <person name="Macchietto M.G."/>
            <person name="Heikkinen L."/>
            <person name="Lakso M."/>
            <person name="Fracchia K.M."/>
            <person name="Antoshechkin I."/>
            <person name="Mortazavi A."/>
            <person name="Wong G."/>
            <person name="Sternberg P.W."/>
        </authorList>
    </citation>
    <scope>NUCLEOTIDE SEQUENCE [LARGE SCALE GENOMIC DNA]</scope>
    <source>
        <strain evidence="3">MT8872</strain>
    </source>
</reference>
<dbReference type="InterPro" id="IPR050525">
    <property type="entry name" value="ECM_Assembly_Org"/>
</dbReference>
<evidence type="ECO:0000313" key="4">
    <source>
        <dbReference type="WBParaSite" id="Pan_g18014.t1"/>
    </source>
</evidence>
<dbReference type="AlphaFoldDB" id="A0A7E4ZUC5"/>